<dbReference type="STRING" id="162209.IJ22_18810"/>
<accession>A0A0U2MWH6</accession>
<reference evidence="1 2" key="2">
    <citation type="journal article" date="2016" name="Genome Announc.">
        <title>Complete Genome Sequences of Two Interactive Moderate Thermophiles, Paenibacillus napthalenovorans 32O-Y and Paenibacillus sp. 32O-W.</title>
        <authorList>
            <person name="Butler R.R.III."/>
            <person name="Wang J."/>
            <person name="Stark B.C."/>
            <person name="Pombert J.F."/>
        </authorList>
    </citation>
    <scope>NUCLEOTIDE SEQUENCE [LARGE SCALE GENOMIC DNA]</scope>
    <source>
        <strain evidence="1 2">32O-Y</strain>
    </source>
</reference>
<sequence>MGRYDKYVACEFGYMDDNGFRRLIYTGSEKQEYSGLECSRCGKELKGYIAHTFNDEDEAEWRFGSECVKYVFGAGLGK</sequence>
<organism evidence="1 2">
    <name type="scientific">Paenibacillus naphthalenovorans</name>
    <dbReference type="NCBI Taxonomy" id="162209"/>
    <lineage>
        <taxon>Bacteria</taxon>
        <taxon>Bacillati</taxon>
        <taxon>Bacillota</taxon>
        <taxon>Bacilli</taxon>
        <taxon>Bacillales</taxon>
        <taxon>Paenibacillaceae</taxon>
        <taxon>Paenibacillus</taxon>
    </lineage>
</organism>
<dbReference type="KEGG" id="pnp:IJ22_18810"/>
<dbReference type="AlphaFoldDB" id="A0A0U2MWH6"/>
<dbReference type="EMBL" id="CP013652">
    <property type="protein sequence ID" value="ALS22255.1"/>
    <property type="molecule type" value="Genomic_DNA"/>
</dbReference>
<keyword evidence="2" id="KW-1185">Reference proteome</keyword>
<protein>
    <submittedName>
        <fullName evidence="1">Uncharacterized protein</fullName>
    </submittedName>
</protein>
<gene>
    <name evidence="1" type="ORF">IJ22_18810</name>
</gene>
<dbReference type="RefSeq" id="WP_062408565.1">
    <property type="nucleotide sequence ID" value="NZ_CP013652.1"/>
</dbReference>
<evidence type="ECO:0000313" key="1">
    <source>
        <dbReference type="EMBL" id="ALS22255.1"/>
    </source>
</evidence>
<proteinExistence type="predicted"/>
<name>A0A0U2MWH6_9BACL</name>
<evidence type="ECO:0000313" key="2">
    <source>
        <dbReference type="Proteomes" id="UP000061660"/>
    </source>
</evidence>
<dbReference type="PATRIC" id="fig|162209.4.peg.1993"/>
<dbReference type="Proteomes" id="UP000061660">
    <property type="component" value="Chromosome"/>
</dbReference>
<dbReference type="OrthoDB" id="9984394at2"/>
<reference evidence="2" key="1">
    <citation type="submission" date="2015-12" db="EMBL/GenBank/DDBJ databases">
        <title>Complete genome sequences of two moderately thermophilic Paenibacillus species.</title>
        <authorList>
            <person name="Butler R.III."/>
            <person name="Wang J."/>
            <person name="Stark B.C."/>
            <person name="Pombert J.-F."/>
        </authorList>
    </citation>
    <scope>NUCLEOTIDE SEQUENCE [LARGE SCALE GENOMIC DNA]</scope>
    <source>
        <strain evidence="2">32O-Y</strain>
    </source>
</reference>